<evidence type="ECO:0000313" key="2">
    <source>
        <dbReference type="Proteomes" id="UP001066276"/>
    </source>
</evidence>
<sequence length="220" mass="23790">MRGRESKRCPLPRSPVILASPSSTGHLWSQPVLGYSSGIEPAAPDRIPGRTPARRQVGSSWVAALFVTLGPLRFQSCPRMQSGDRTTLFRHTRALPTTQEPSGCLWLTGWGAEWEGRGAPLLPCSPVVPASLSSTGHPRSRLVPWVQLRNRSRSFRQDARPQSRLVAGWQVLGLSDDDAWDKGRISSCPAPGSRALSGSHSFGAASSLVAITDLQHAELL</sequence>
<dbReference type="Proteomes" id="UP001066276">
    <property type="component" value="Chromosome 7"/>
</dbReference>
<accession>A0AAV7PJ11</accession>
<gene>
    <name evidence="1" type="ORF">NDU88_003732</name>
</gene>
<protein>
    <submittedName>
        <fullName evidence="1">Uncharacterized protein</fullName>
    </submittedName>
</protein>
<proteinExistence type="predicted"/>
<organism evidence="1 2">
    <name type="scientific">Pleurodeles waltl</name>
    <name type="common">Iberian ribbed newt</name>
    <dbReference type="NCBI Taxonomy" id="8319"/>
    <lineage>
        <taxon>Eukaryota</taxon>
        <taxon>Metazoa</taxon>
        <taxon>Chordata</taxon>
        <taxon>Craniata</taxon>
        <taxon>Vertebrata</taxon>
        <taxon>Euteleostomi</taxon>
        <taxon>Amphibia</taxon>
        <taxon>Batrachia</taxon>
        <taxon>Caudata</taxon>
        <taxon>Salamandroidea</taxon>
        <taxon>Salamandridae</taxon>
        <taxon>Pleurodelinae</taxon>
        <taxon>Pleurodeles</taxon>
    </lineage>
</organism>
<keyword evidence="2" id="KW-1185">Reference proteome</keyword>
<evidence type="ECO:0000313" key="1">
    <source>
        <dbReference type="EMBL" id="KAJ1125300.1"/>
    </source>
</evidence>
<dbReference type="EMBL" id="JANPWB010000011">
    <property type="protein sequence ID" value="KAJ1125300.1"/>
    <property type="molecule type" value="Genomic_DNA"/>
</dbReference>
<dbReference type="AlphaFoldDB" id="A0AAV7PJ11"/>
<reference evidence="1" key="1">
    <citation type="journal article" date="2022" name="bioRxiv">
        <title>Sequencing and chromosome-scale assembly of the giantPleurodeles waltlgenome.</title>
        <authorList>
            <person name="Brown T."/>
            <person name="Elewa A."/>
            <person name="Iarovenko S."/>
            <person name="Subramanian E."/>
            <person name="Araus A.J."/>
            <person name="Petzold A."/>
            <person name="Susuki M."/>
            <person name="Suzuki K.-i.T."/>
            <person name="Hayashi T."/>
            <person name="Toyoda A."/>
            <person name="Oliveira C."/>
            <person name="Osipova E."/>
            <person name="Leigh N.D."/>
            <person name="Simon A."/>
            <person name="Yun M.H."/>
        </authorList>
    </citation>
    <scope>NUCLEOTIDE SEQUENCE</scope>
    <source>
        <strain evidence="1">20211129_DDA</strain>
        <tissue evidence="1">Liver</tissue>
    </source>
</reference>
<comment type="caution">
    <text evidence="1">The sequence shown here is derived from an EMBL/GenBank/DDBJ whole genome shotgun (WGS) entry which is preliminary data.</text>
</comment>
<name>A0AAV7PJ11_PLEWA</name>